<name>A0ABU7HL53_9PSED</name>
<proteinExistence type="predicted"/>
<comment type="caution">
    <text evidence="3">The sequence shown here is derived from an EMBL/GenBank/DDBJ whole genome shotgun (WGS) entry which is preliminary data.</text>
</comment>
<feature type="chain" id="PRO_5046316402" evidence="2">
    <location>
        <begin position="24"/>
        <end position="217"/>
    </location>
</feature>
<dbReference type="Proteomes" id="UP001335100">
    <property type="component" value="Unassembled WGS sequence"/>
</dbReference>
<accession>A0ABU7HL53</accession>
<sequence>MQMPINRLTLVVTLLGLGLATQAAHGESMEERLRAQLRSTTQQLQAVQSEQTRVRAEQSALVSQRDAAQAQVKQLTAERDQARQRAEQLAGSQSGLREQASQQVAASQAQVGKFRQAYDELLTLSRGRDAERQKVQASLQQREQELAGCTSKNQEMYGLAKDILAAYENIGVAETLRIRQPFASEARVKFEELAQRYGDDLYKTQVDGQPAVTQVQP</sequence>
<keyword evidence="2" id="KW-0732">Signal</keyword>
<dbReference type="EMBL" id="JAZDQJ010000002">
    <property type="protein sequence ID" value="MEE1932269.1"/>
    <property type="molecule type" value="Genomic_DNA"/>
</dbReference>
<organism evidence="3 4">
    <name type="scientific">Pseudomonas ulcerans</name>
    <dbReference type="NCBI Taxonomy" id="3115852"/>
    <lineage>
        <taxon>Bacteria</taxon>
        <taxon>Pseudomonadati</taxon>
        <taxon>Pseudomonadota</taxon>
        <taxon>Gammaproteobacteria</taxon>
        <taxon>Pseudomonadales</taxon>
        <taxon>Pseudomonadaceae</taxon>
        <taxon>Pseudomonas</taxon>
    </lineage>
</organism>
<evidence type="ECO:0000313" key="4">
    <source>
        <dbReference type="Proteomes" id="UP001335100"/>
    </source>
</evidence>
<dbReference type="RefSeq" id="WP_330073221.1">
    <property type="nucleotide sequence ID" value="NZ_JAZDQJ010000002.1"/>
</dbReference>
<feature type="coiled-coil region" evidence="1">
    <location>
        <begin position="30"/>
        <end position="92"/>
    </location>
</feature>
<gene>
    <name evidence="3" type="ORF">V0R50_03460</name>
</gene>
<keyword evidence="4" id="KW-1185">Reference proteome</keyword>
<evidence type="ECO:0000256" key="2">
    <source>
        <dbReference type="SAM" id="SignalP"/>
    </source>
</evidence>
<keyword evidence="1" id="KW-0175">Coiled coil</keyword>
<reference evidence="3 4" key="1">
    <citation type="submission" date="2024-01" db="EMBL/GenBank/DDBJ databases">
        <title>Unpublished Manusciprt.</title>
        <authorList>
            <person name="Duman M."/>
            <person name="Valdes E.G."/>
            <person name="Ajmi N."/>
            <person name="Altun S."/>
            <person name="Saticioglu I.B."/>
        </authorList>
    </citation>
    <scope>NUCLEOTIDE SEQUENCE [LARGE SCALE GENOMIC DNA]</scope>
    <source>
        <strain evidence="3 4">148P</strain>
    </source>
</reference>
<evidence type="ECO:0000256" key="1">
    <source>
        <dbReference type="SAM" id="Coils"/>
    </source>
</evidence>
<protein>
    <submittedName>
        <fullName evidence="3">DNA repair protein</fullName>
    </submittedName>
</protein>
<evidence type="ECO:0000313" key="3">
    <source>
        <dbReference type="EMBL" id="MEE1932269.1"/>
    </source>
</evidence>
<feature type="signal peptide" evidence="2">
    <location>
        <begin position="1"/>
        <end position="23"/>
    </location>
</feature>